<feature type="compositionally biased region" description="Basic and acidic residues" evidence="5">
    <location>
        <begin position="124"/>
        <end position="134"/>
    </location>
</feature>
<evidence type="ECO:0000313" key="9">
    <source>
        <dbReference type="RefSeq" id="XP_022080893.1"/>
    </source>
</evidence>
<proteinExistence type="predicted"/>
<evidence type="ECO:0000256" key="2">
    <source>
        <dbReference type="ARBA" id="ARBA00022490"/>
    </source>
</evidence>
<dbReference type="KEGG" id="aplc:110973942"/>
<feature type="domain" description="NF-kappa-B essential modulator NEMO CC2-LZ" evidence="7">
    <location>
        <begin position="136"/>
        <end position="231"/>
    </location>
</feature>
<feature type="domain" description="TSG101 and ALIX binding" evidence="6">
    <location>
        <begin position="54"/>
        <end position="81"/>
    </location>
</feature>
<feature type="coiled-coil region" evidence="4">
    <location>
        <begin position="146"/>
        <end position="240"/>
    </location>
</feature>
<dbReference type="PANTHER" id="PTHR31838:SF1">
    <property type="entry name" value="CENTROSOMAL PROTEIN OF 55 KDA"/>
    <property type="match status" value="1"/>
</dbReference>
<dbReference type="InterPro" id="IPR032419">
    <property type="entry name" value="CC2-LZ_dom"/>
</dbReference>
<dbReference type="AlphaFoldDB" id="A0A8B7XJB3"/>
<name>A0A8B7XJB3_ACAPL</name>
<dbReference type="PANTHER" id="PTHR31838">
    <property type="entry name" value="CENTROSOMAL PROTEIN OF 55 KDA"/>
    <property type="match status" value="1"/>
</dbReference>
<dbReference type="GeneID" id="110973942"/>
<dbReference type="Gene3D" id="1.20.5.1180">
    <property type="entry name" value="Geminin coiled-coil domain"/>
    <property type="match status" value="1"/>
</dbReference>
<evidence type="ECO:0000256" key="4">
    <source>
        <dbReference type="SAM" id="Coils"/>
    </source>
</evidence>
<dbReference type="Pfam" id="PF12180">
    <property type="entry name" value="EABR"/>
    <property type="match status" value="1"/>
</dbReference>
<dbReference type="GO" id="GO:0051896">
    <property type="term" value="P:regulation of phosphatidylinositol 3-kinase/protein kinase B signal transduction"/>
    <property type="evidence" value="ECO:0007669"/>
    <property type="project" value="InterPro"/>
</dbReference>
<gene>
    <name evidence="9" type="primary">LOC110973942</name>
</gene>
<keyword evidence="8" id="KW-1185">Reference proteome</keyword>
<dbReference type="GO" id="GO:0005737">
    <property type="term" value="C:cytoplasm"/>
    <property type="evidence" value="ECO:0007669"/>
    <property type="project" value="UniProtKB-SubCell"/>
</dbReference>
<evidence type="ECO:0000259" key="6">
    <source>
        <dbReference type="Pfam" id="PF12180"/>
    </source>
</evidence>
<feature type="region of interest" description="Disordered" evidence="5">
    <location>
        <begin position="99"/>
        <end position="134"/>
    </location>
</feature>
<accession>A0A8B7XJB3</accession>
<dbReference type="RefSeq" id="XP_022080893.1">
    <property type="nucleotide sequence ID" value="XM_022225201.1"/>
</dbReference>
<dbReference type="Gene3D" id="1.20.5.990">
    <property type="entry name" value="Nemo cc2-lz domain - 1d5 darpin complex"/>
    <property type="match status" value="1"/>
</dbReference>
<keyword evidence="3 4" id="KW-0175">Coiled coil</keyword>
<keyword evidence="2" id="KW-0963">Cytoplasm</keyword>
<comment type="subcellular location">
    <subcellularLocation>
        <location evidence="1">Cytoplasm</location>
    </subcellularLocation>
</comment>
<dbReference type="Pfam" id="PF16516">
    <property type="entry name" value="CC2-LZ"/>
    <property type="match status" value="1"/>
</dbReference>
<reference evidence="9" key="1">
    <citation type="submission" date="2025-08" db="UniProtKB">
        <authorList>
            <consortium name="RefSeq"/>
        </authorList>
    </citation>
    <scope>IDENTIFICATION</scope>
</reference>
<evidence type="ECO:0000256" key="1">
    <source>
        <dbReference type="ARBA" id="ARBA00004496"/>
    </source>
</evidence>
<evidence type="ECO:0000256" key="3">
    <source>
        <dbReference type="ARBA" id="ARBA00023054"/>
    </source>
</evidence>
<dbReference type="InterPro" id="IPR038926">
    <property type="entry name" value="CEP55"/>
</dbReference>
<dbReference type="Proteomes" id="UP000694845">
    <property type="component" value="Unplaced"/>
</dbReference>
<evidence type="ECO:0000259" key="7">
    <source>
        <dbReference type="Pfam" id="PF16516"/>
    </source>
</evidence>
<sequence>MHKTCNMCQESSSEKLCDGKKAELLPDMVSLEKLQLSQRQTAQKELENERLINQLKEVIAMNVRWQRYDDQRETYVRKLHAANRELHSKLAATEKTCAELQQQMSRKNLQEERPDLSGSTSPPKDSKASQERSDRTVPFCALDAKFARKEKEIATLTDQIERLEAQIASLQRSEAKRRDDEEEHIALFKAQLEVCMEDFRQERSDRERINAERQCLRQQLDESEQTITRLHQEVADLVEEICWLRDRPSRLTHHYRDPTVGAASPGLTHHYRYYPNSASKNYTKRRGVPETTRRMRAYYGHDVPDQDSVCHLPSDVTIDGEDSNDGVTSPSAVIPTASLAEGDSDALVSIDGGNGKASSLDMTEVRDCIHDLSDEATEEKPLACPLCLIEFPVEKHAELLKHIELCSGDTDIPAD</sequence>
<organism evidence="8 9">
    <name type="scientific">Acanthaster planci</name>
    <name type="common">Crown-of-thorns starfish</name>
    <dbReference type="NCBI Taxonomy" id="133434"/>
    <lineage>
        <taxon>Eukaryota</taxon>
        <taxon>Metazoa</taxon>
        <taxon>Echinodermata</taxon>
        <taxon>Eleutherozoa</taxon>
        <taxon>Asterozoa</taxon>
        <taxon>Asteroidea</taxon>
        <taxon>Valvatacea</taxon>
        <taxon>Valvatida</taxon>
        <taxon>Acanthasteridae</taxon>
        <taxon>Acanthaster</taxon>
    </lineage>
</organism>
<evidence type="ECO:0000313" key="8">
    <source>
        <dbReference type="Proteomes" id="UP000694845"/>
    </source>
</evidence>
<dbReference type="OMA" id="AQLEVCM"/>
<evidence type="ECO:0000256" key="5">
    <source>
        <dbReference type="SAM" id="MobiDB-lite"/>
    </source>
</evidence>
<dbReference type="GO" id="GO:0000281">
    <property type="term" value="P:mitotic cytokinesis"/>
    <property type="evidence" value="ECO:0007669"/>
    <property type="project" value="InterPro"/>
</dbReference>
<dbReference type="OrthoDB" id="5969558at2759"/>
<protein>
    <submittedName>
        <fullName evidence="9">TNFAIP3-interacting protein 3-like</fullName>
    </submittedName>
</protein>
<dbReference type="InterPro" id="IPR022008">
    <property type="entry name" value="EABR"/>
</dbReference>